<feature type="domain" description="Aminoglycoside phosphotransferase" evidence="1">
    <location>
        <begin position="44"/>
        <end position="243"/>
    </location>
</feature>
<dbReference type="AlphaFoldDB" id="A0A511ZKH1"/>
<evidence type="ECO:0000313" key="2">
    <source>
        <dbReference type="EMBL" id="GEN87919.1"/>
    </source>
</evidence>
<dbReference type="Pfam" id="PF01636">
    <property type="entry name" value="APH"/>
    <property type="match status" value="1"/>
</dbReference>
<dbReference type="InterPro" id="IPR011009">
    <property type="entry name" value="Kinase-like_dom_sf"/>
</dbReference>
<accession>A0A511ZKH1</accession>
<dbReference type="STRING" id="582851.GCA_900162665_03941"/>
<dbReference type="SUPFAM" id="SSF56112">
    <property type="entry name" value="Protein kinase-like (PK-like)"/>
    <property type="match status" value="1"/>
</dbReference>
<protein>
    <recommendedName>
        <fullName evidence="1">Aminoglycoside phosphotransferase domain-containing protein</fullName>
    </recommendedName>
</protein>
<dbReference type="InterPro" id="IPR002575">
    <property type="entry name" value="Aminoglycoside_PTrfase"/>
</dbReference>
<dbReference type="InterPro" id="IPR051678">
    <property type="entry name" value="AGP_Transferase"/>
</dbReference>
<reference evidence="2 3" key="1">
    <citation type="submission" date="2019-07" db="EMBL/GenBank/DDBJ databases">
        <title>Whole genome shotgun sequence of Oceanobacillus sojae NBRC 105379.</title>
        <authorList>
            <person name="Hosoyama A."/>
            <person name="Uohara A."/>
            <person name="Ohji S."/>
            <person name="Ichikawa N."/>
        </authorList>
    </citation>
    <scope>NUCLEOTIDE SEQUENCE [LARGE SCALE GENOMIC DNA]</scope>
    <source>
        <strain evidence="2 3">NBRC 105379</strain>
    </source>
</reference>
<gene>
    <name evidence="2" type="ORF">OSO01_26580</name>
</gene>
<proteinExistence type="predicted"/>
<dbReference type="RefSeq" id="WP_147210871.1">
    <property type="nucleotide sequence ID" value="NZ_BJYM01000010.1"/>
</dbReference>
<keyword evidence="3" id="KW-1185">Reference proteome</keyword>
<evidence type="ECO:0000259" key="1">
    <source>
        <dbReference type="Pfam" id="PF01636"/>
    </source>
</evidence>
<dbReference type="Gene3D" id="3.30.200.20">
    <property type="entry name" value="Phosphorylase Kinase, domain 1"/>
    <property type="match status" value="1"/>
</dbReference>
<organism evidence="2 3">
    <name type="scientific">Oceanobacillus sojae</name>
    <dbReference type="NCBI Taxonomy" id="582851"/>
    <lineage>
        <taxon>Bacteria</taxon>
        <taxon>Bacillati</taxon>
        <taxon>Bacillota</taxon>
        <taxon>Bacilli</taxon>
        <taxon>Bacillales</taxon>
        <taxon>Bacillaceae</taxon>
        <taxon>Oceanobacillus</taxon>
    </lineage>
</organism>
<dbReference type="Gene3D" id="3.90.1200.10">
    <property type="match status" value="1"/>
</dbReference>
<dbReference type="Proteomes" id="UP000321558">
    <property type="component" value="Unassembled WGS sequence"/>
</dbReference>
<dbReference type="EMBL" id="BJYM01000010">
    <property type="protein sequence ID" value="GEN87919.1"/>
    <property type="molecule type" value="Genomic_DNA"/>
</dbReference>
<dbReference type="OrthoDB" id="9800774at2"/>
<sequence length="303" mass="34491">MAYISKKLKHWIVSHFSNKAVIHHVHPLEGSTTAVMYIIGLYLSSGESRELVLRQYEKSSFTAKDIKQEVDSLKAAALLAVETPQYIAADPDGEIIGKPLLLMSKIEGKINILPENQVVWLSKLAEILAQIHDNSIIDFPWQHERYQKADEIEIPAWSGKQEVWEALKEIVLQPEPSYTPKFIHRDFHPVNVLWKNNEVSGVVDWANGCIGHAGIDVGHCRWNLAMLYGVEAADAFLSAYQEKNKHHFSYDVYWDIVSLMDVLEGQPDVYPGWGTFGKKDITVEKMIERMDCYAVSLLQKTDE</sequence>
<dbReference type="PANTHER" id="PTHR21310">
    <property type="entry name" value="AMINOGLYCOSIDE PHOSPHOTRANSFERASE-RELATED-RELATED"/>
    <property type="match status" value="1"/>
</dbReference>
<name>A0A511ZKH1_9BACI</name>
<evidence type="ECO:0000313" key="3">
    <source>
        <dbReference type="Proteomes" id="UP000321558"/>
    </source>
</evidence>
<comment type="caution">
    <text evidence="2">The sequence shown here is derived from an EMBL/GenBank/DDBJ whole genome shotgun (WGS) entry which is preliminary data.</text>
</comment>